<reference evidence="1 2" key="1">
    <citation type="submission" date="2019-12" db="EMBL/GenBank/DDBJ databases">
        <title>Chromosome-level assembly of the Caenorhabditis remanei genome.</title>
        <authorList>
            <person name="Teterina A.A."/>
            <person name="Willis J.H."/>
            <person name="Phillips P.C."/>
        </authorList>
    </citation>
    <scope>NUCLEOTIDE SEQUENCE [LARGE SCALE GENOMIC DNA]</scope>
    <source>
        <strain evidence="1 2">PX506</strain>
        <tissue evidence="1">Whole organism</tissue>
    </source>
</reference>
<sequence>MIWQGNEKEEDDDENGYLQKERESSHLLKGAELGAHFVRRVKSKERMRKTIGVLMDLAGRNTLDEFCNAGIVESSSAVVVSSEDVVDSSDDVVESVASVDGVEVSVSVVV</sequence>
<evidence type="ECO:0000313" key="1">
    <source>
        <dbReference type="EMBL" id="KAF1769507.1"/>
    </source>
</evidence>
<organism evidence="1 2">
    <name type="scientific">Caenorhabditis remanei</name>
    <name type="common">Caenorhabditis vulgaris</name>
    <dbReference type="NCBI Taxonomy" id="31234"/>
    <lineage>
        <taxon>Eukaryota</taxon>
        <taxon>Metazoa</taxon>
        <taxon>Ecdysozoa</taxon>
        <taxon>Nematoda</taxon>
        <taxon>Chromadorea</taxon>
        <taxon>Rhabditida</taxon>
        <taxon>Rhabditina</taxon>
        <taxon>Rhabditomorpha</taxon>
        <taxon>Rhabditoidea</taxon>
        <taxon>Rhabditidae</taxon>
        <taxon>Peloderinae</taxon>
        <taxon>Caenorhabditis</taxon>
    </lineage>
</organism>
<gene>
    <name evidence="1" type="ORF">GCK72_001324</name>
</gene>
<evidence type="ECO:0000313" key="2">
    <source>
        <dbReference type="Proteomes" id="UP000483820"/>
    </source>
</evidence>
<dbReference type="AlphaFoldDB" id="A0A6A5HT35"/>
<dbReference type="CTD" id="78773248"/>
<dbReference type="KEGG" id="crq:GCK72_001324"/>
<dbReference type="Proteomes" id="UP000483820">
    <property type="component" value="Chromosome I"/>
</dbReference>
<protein>
    <submittedName>
        <fullName evidence="1">Uncharacterized protein</fullName>
    </submittedName>
</protein>
<comment type="caution">
    <text evidence="1">The sequence shown here is derived from an EMBL/GenBank/DDBJ whole genome shotgun (WGS) entry which is preliminary data.</text>
</comment>
<accession>A0A6A5HT35</accession>
<dbReference type="EMBL" id="WUAV01000001">
    <property type="protein sequence ID" value="KAF1769507.1"/>
    <property type="molecule type" value="Genomic_DNA"/>
</dbReference>
<dbReference type="GeneID" id="78773248"/>
<proteinExistence type="predicted"/>
<name>A0A6A5HT35_CAERE</name>
<dbReference type="RefSeq" id="XP_053591562.1">
    <property type="nucleotide sequence ID" value="XM_053722917.1"/>
</dbReference>